<proteinExistence type="predicted"/>
<name>A0ABS5NEM5_TSUPA</name>
<dbReference type="RefSeq" id="WP_212554326.1">
    <property type="nucleotide sequence ID" value="NZ_JAGXOE010000041.1"/>
</dbReference>
<dbReference type="EMBL" id="JAGXOE010000041">
    <property type="protein sequence ID" value="MBS4102761.1"/>
    <property type="molecule type" value="Genomic_DNA"/>
</dbReference>
<feature type="chain" id="PRO_5045837079" description="Lipoprotein" evidence="2">
    <location>
        <begin position="18"/>
        <end position="115"/>
    </location>
</feature>
<keyword evidence="4" id="KW-1185">Reference proteome</keyword>
<protein>
    <recommendedName>
        <fullName evidence="5">Lipoprotein</fullName>
    </recommendedName>
</protein>
<accession>A0ABS5NEM5</accession>
<comment type="caution">
    <text evidence="3">The sequence shown here is derived from an EMBL/GenBank/DDBJ whole genome shotgun (WGS) entry which is preliminary data.</text>
</comment>
<evidence type="ECO:0000256" key="1">
    <source>
        <dbReference type="SAM" id="MobiDB-lite"/>
    </source>
</evidence>
<sequence>MKLLTRLACAAAMFATVAVTSCSMPPERPTAAEGPTPTSTRTIYCPAPGEGNPSDLCEAHAAGVGLNTPRETIHVVTCPPSGSSGAPAGCLAHESGVPAPSSVGSYGTPVPAEPR</sequence>
<reference evidence="3 4" key="1">
    <citation type="submission" date="2021-04" db="EMBL/GenBank/DDBJ databases">
        <title>Whole genome sequence analysis of a thiophenic sulfur metabolizing bacteria.</title>
        <authorList>
            <person name="Akhtar N."/>
            <person name="Akram J."/>
            <person name="Aslam A."/>
        </authorList>
    </citation>
    <scope>NUCLEOTIDE SEQUENCE [LARGE SCALE GENOMIC DNA]</scope>
    <source>
        <strain evidence="3 4">3OW</strain>
    </source>
</reference>
<dbReference type="PROSITE" id="PS51257">
    <property type="entry name" value="PROKAR_LIPOPROTEIN"/>
    <property type="match status" value="1"/>
</dbReference>
<evidence type="ECO:0000256" key="2">
    <source>
        <dbReference type="SAM" id="SignalP"/>
    </source>
</evidence>
<dbReference type="Proteomes" id="UP000676853">
    <property type="component" value="Unassembled WGS sequence"/>
</dbReference>
<keyword evidence="2" id="KW-0732">Signal</keyword>
<feature type="signal peptide" evidence="2">
    <location>
        <begin position="1"/>
        <end position="17"/>
    </location>
</feature>
<evidence type="ECO:0000313" key="3">
    <source>
        <dbReference type="EMBL" id="MBS4102761.1"/>
    </source>
</evidence>
<evidence type="ECO:0008006" key="5">
    <source>
        <dbReference type="Google" id="ProtNLM"/>
    </source>
</evidence>
<feature type="region of interest" description="Disordered" evidence="1">
    <location>
        <begin position="22"/>
        <end position="42"/>
    </location>
</feature>
<organism evidence="3 4">
    <name type="scientific">Tsukamurella paurometabola</name>
    <name type="common">Corynebacterium paurometabolum</name>
    <dbReference type="NCBI Taxonomy" id="2061"/>
    <lineage>
        <taxon>Bacteria</taxon>
        <taxon>Bacillati</taxon>
        <taxon>Actinomycetota</taxon>
        <taxon>Actinomycetes</taxon>
        <taxon>Mycobacteriales</taxon>
        <taxon>Tsukamurellaceae</taxon>
        <taxon>Tsukamurella</taxon>
    </lineage>
</organism>
<evidence type="ECO:0000313" key="4">
    <source>
        <dbReference type="Proteomes" id="UP000676853"/>
    </source>
</evidence>
<feature type="region of interest" description="Disordered" evidence="1">
    <location>
        <begin position="94"/>
        <end position="115"/>
    </location>
</feature>
<gene>
    <name evidence="3" type="ORF">KFZ73_16140</name>
</gene>